<dbReference type="GO" id="GO:0019005">
    <property type="term" value="C:SCF ubiquitin ligase complex"/>
    <property type="evidence" value="ECO:0007669"/>
    <property type="project" value="TreeGrafter"/>
</dbReference>
<dbReference type="SUPFAM" id="SSF81383">
    <property type="entry name" value="F-box domain"/>
    <property type="match status" value="1"/>
</dbReference>
<dbReference type="SMR" id="A0A2G5BJM7"/>
<dbReference type="InterPro" id="IPR006553">
    <property type="entry name" value="Leu-rich_rpt_Cys-con_subtyp"/>
</dbReference>
<dbReference type="InterPro" id="IPR001810">
    <property type="entry name" value="F-box_dom"/>
</dbReference>
<dbReference type="AlphaFoldDB" id="A0A2G5BJM7"/>
<dbReference type="InterPro" id="IPR001611">
    <property type="entry name" value="Leu-rich_rpt"/>
</dbReference>
<dbReference type="InterPro" id="IPR057207">
    <property type="entry name" value="FBXL15_LRR"/>
</dbReference>
<protein>
    <submittedName>
        <fullName evidence="2">RNI-like protein</fullName>
    </submittedName>
</protein>
<dbReference type="Pfam" id="PF13516">
    <property type="entry name" value="LRR_6"/>
    <property type="match status" value="1"/>
</dbReference>
<dbReference type="SMART" id="SM00367">
    <property type="entry name" value="LRR_CC"/>
    <property type="match status" value="6"/>
</dbReference>
<evidence type="ECO:0000313" key="2">
    <source>
        <dbReference type="EMBL" id="PIA19218.1"/>
    </source>
</evidence>
<dbReference type="Gene3D" id="3.80.10.10">
    <property type="entry name" value="Ribonuclease Inhibitor"/>
    <property type="match status" value="1"/>
</dbReference>
<dbReference type="SUPFAM" id="SSF52047">
    <property type="entry name" value="RNI-like"/>
    <property type="match status" value="2"/>
</dbReference>
<evidence type="ECO:0000259" key="1">
    <source>
        <dbReference type="PROSITE" id="PS50181"/>
    </source>
</evidence>
<dbReference type="STRING" id="763665.A0A2G5BJM7"/>
<dbReference type="Proteomes" id="UP000242474">
    <property type="component" value="Unassembled WGS sequence"/>
</dbReference>
<dbReference type="InterPro" id="IPR032675">
    <property type="entry name" value="LRR_dom_sf"/>
</dbReference>
<accession>A0A2G5BJM7</accession>
<proteinExistence type="predicted"/>
<sequence>MPDPVLVLPSNVVIDIFRNIPLNDIARCTLVSKHWFYSLSGWGVLWSVIDRSTWTCRATDLSEDGHNMLYTGSDDIHGFDSGIDRVNFRYQQHRRRLRDRDIWLIVRRAGPALTKLVLNLEIWITSTGIRSLIQCCCVNIRHLEIRANGNLEVGLLKELFTQIGARLETVVLVSVEVGNSLVRRLLLFAPHLKHLNLSYCWDVTCDAFPPTDSIEYQALAAPENYSGEENGSVKVGGSKSPQSLLCSSSSEIVWDSKTMANIKHRGNPRGTISLPKLETLRLCLCRDIDNSAIPRIIHTFGDSLLELDVSKTKVTLQGLCEIATSAKICNFQTTDSLHNTGKKDMHQKSGALNLHKLNIAYTKFSINANVLGVNMPRDLSLRSWGVSNFTAAVPWLTNLRIGGENKYVTNEFVEQLVLNLNMLTTIGIHDCEKLTDIALFSLATHCPKLEVTDIRLCNQFTDHGVIALVQSCRDLRELSLSGLQISDESLVVIGDTLRHLQILVLDMCQQITAEGIQSAVEGSDGLGCQFTLKKLTFADCVNLGADTVNWCRKRLSSDALVACMIERISFS</sequence>
<keyword evidence="3" id="KW-1185">Reference proteome</keyword>
<dbReference type="EMBL" id="KZ303487">
    <property type="protein sequence ID" value="PIA19218.1"/>
    <property type="molecule type" value="Genomic_DNA"/>
</dbReference>
<dbReference type="Pfam" id="PF12937">
    <property type="entry name" value="F-box-like"/>
    <property type="match status" value="1"/>
</dbReference>
<dbReference type="GO" id="GO:0031146">
    <property type="term" value="P:SCF-dependent proteasomal ubiquitin-dependent protein catabolic process"/>
    <property type="evidence" value="ECO:0007669"/>
    <property type="project" value="TreeGrafter"/>
</dbReference>
<reference evidence="2 3" key="1">
    <citation type="journal article" date="2015" name="Genome Biol. Evol.">
        <title>Phylogenomic analyses indicate that early fungi evolved digesting cell walls of algal ancestors of land plants.</title>
        <authorList>
            <person name="Chang Y."/>
            <person name="Wang S."/>
            <person name="Sekimoto S."/>
            <person name="Aerts A.L."/>
            <person name="Choi C."/>
            <person name="Clum A."/>
            <person name="LaButti K.M."/>
            <person name="Lindquist E.A."/>
            <person name="Yee Ngan C."/>
            <person name="Ohm R.A."/>
            <person name="Salamov A.A."/>
            <person name="Grigoriev I.V."/>
            <person name="Spatafora J.W."/>
            <person name="Berbee M.L."/>
        </authorList>
    </citation>
    <scope>NUCLEOTIDE SEQUENCE [LARGE SCALE GENOMIC DNA]</scope>
    <source>
        <strain evidence="2 3">NRRL 1564</strain>
    </source>
</reference>
<dbReference type="PROSITE" id="PS50181">
    <property type="entry name" value="FBOX"/>
    <property type="match status" value="1"/>
</dbReference>
<gene>
    <name evidence="2" type="ORF">COEREDRAFT_79174</name>
</gene>
<dbReference type="OrthoDB" id="550575at2759"/>
<feature type="domain" description="F-box" evidence="1">
    <location>
        <begin position="2"/>
        <end position="49"/>
    </location>
</feature>
<name>A0A2G5BJM7_COERN</name>
<dbReference type="Pfam" id="PF25372">
    <property type="entry name" value="DUF7885"/>
    <property type="match status" value="1"/>
</dbReference>
<evidence type="ECO:0000313" key="3">
    <source>
        <dbReference type="Proteomes" id="UP000242474"/>
    </source>
</evidence>
<dbReference type="Gene3D" id="1.20.1280.50">
    <property type="match status" value="1"/>
</dbReference>
<organism evidence="2 3">
    <name type="scientific">Coemansia reversa (strain ATCC 12441 / NRRL 1564)</name>
    <dbReference type="NCBI Taxonomy" id="763665"/>
    <lineage>
        <taxon>Eukaryota</taxon>
        <taxon>Fungi</taxon>
        <taxon>Fungi incertae sedis</taxon>
        <taxon>Zoopagomycota</taxon>
        <taxon>Kickxellomycotina</taxon>
        <taxon>Kickxellomycetes</taxon>
        <taxon>Kickxellales</taxon>
        <taxon>Kickxellaceae</taxon>
        <taxon>Coemansia</taxon>
    </lineage>
</organism>
<dbReference type="PANTHER" id="PTHR13318">
    <property type="entry name" value="PARTNER OF PAIRED, ISOFORM B-RELATED"/>
    <property type="match status" value="1"/>
</dbReference>
<dbReference type="InterPro" id="IPR036047">
    <property type="entry name" value="F-box-like_dom_sf"/>
</dbReference>